<gene>
    <name evidence="1" type="ORF">EgrG_000052700</name>
</gene>
<name>A0A068WUW4_ECHGR</name>
<sequence>MIAAFMTSSPKHVSAICFIFESAMNEVCSATNCFVAPQFCTSIFVIVPEFATLKGQCFMSSCTASSLKLCPIRRFISNTIVGVRDSLVLCGFADEAFLICEGHTTRHCVVALIVGYDSHPAAFKNTNAGEG</sequence>
<dbReference type="WBParaSite" id="EgrG_000052700">
    <property type="protein sequence ID" value="EgrG_000052700"/>
    <property type="gene ID" value="EgrG_000052700"/>
</dbReference>
<evidence type="ECO:0000313" key="3">
    <source>
        <dbReference type="WBParaSite" id="EgrG_000052700"/>
    </source>
</evidence>
<reference evidence="3" key="3">
    <citation type="submission" date="2020-10" db="UniProtKB">
        <authorList>
            <consortium name="WormBaseParasite"/>
        </authorList>
    </citation>
    <scope>IDENTIFICATION</scope>
</reference>
<dbReference type="AlphaFoldDB" id="A0A068WUW4"/>
<reference evidence="1" key="2">
    <citation type="submission" date="2014-06" db="EMBL/GenBank/DDBJ databases">
        <authorList>
            <person name="Aslett M."/>
        </authorList>
    </citation>
    <scope>NUCLEOTIDE SEQUENCE</scope>
</reference>
<reference evidence="1 2" key="1">
    <citation type="journal article" date="2013" name="Nature">
        <title>The genomes of four tapeworm species reveal adaptations to parasitism.</title>
        <authorList>
            <person name="Tsai I.J."/>
            <person name="Zarowiecki M."/>
            <person name="Holroyd N."/>
            <person name="Garciarrubio A."/>
            <person name="Sanchez-Flores A."/>
            <person name="Brooks K.L."/>
            <person name="Tracey A."/>
            <person name="Bobes R.J."/>
            <person name="Fragoso G."/>
            <person name="Sciutto E."/>
            <person name="Aslett M."/>
            <person name="Beasley H."/>
            <person name="Bennett H.M."/>
            <person name="Cai J."/>
            <person name="Camicia F."/>
            <person name="Clark R."/>
            <person name="Cucher M."/>
            <person name="De Silva N."/>
            <person name="Day T.A."/>
            <person name="Deplazes P."/>
            <person name="Estrada K."/>
            <person name="Fernandez C."/>
            <person name="Holland P.W."/>
            <person name="Hou J."/>
            <person name="Hu S."/>
            <person name="Huckvale T."/>
            <person name="Hung S.S."/>
            <person name="Kamenetzky L."/>
            <person name="Keane J.A."/>
            <person name="Kiss F."/>
            <person name="Koziol U."/>
            <person name="Lambert O."/>
            <person name="Liu K."/>
            <person name="Luo X."/>
            <person name="Luo Y."/>
            <person name="Macchiaroli N."/>
            <person name="Nichol S."/>
            <person name="Paps J."/>
            <person name="Parkinson J."/>
            <person name="Pouchkina-Stantcheva N."/>
            <person name="Riddiford N."/>
            <person name="Rosenzvit M."/>
            <person name="Salinas G."/>
            <person name="Wasmuth J.D."/>
            <person name="Zamanian M."/>
            <person name="Zheng Y."/>
            <person name="Cai X."/>
            <person name="Soberon X."/>
            <person name="Olson P.D."/>
            <person name="Laclette J.P."/>
            <person name="Brehm K."/>
            <person name="Berriman M."/>
            <person name="Garciarrubio A."/>
            <person name="Bobes R.J."/>
            <person name="Fragoso G."/>
            <person name="Sanchez-Flores A."/>
            <person name="Estrada K."/>
            <person name="Cevallos M.A."/>
            <person name="Morett E."/>
            <person name="Gonzalez V."/>
            <person name="Portillo T."/>
            <person name="Ochoa-Leyva A."/>
            <person name="Jose M.V."/>
            <person name="Sciutto E."/>
            <person name="Landa A."/>
            <person name="Jimenez L."/>
            <person name="Valdes V."/>
            <person name="Carrero J.C."/>
            <person name="Larralde C."/>
            <person name="Morales-Montor J."/>
            <person name="Limon-Lason J."/>
            <person name="Soberon X."/>
            <person name="Laclette J.P."/>
        </authorList>
    </citation>
    <scope>NUCLEOTIDE SEQUENCE [LARGE SCALE GENOMIC DNA]</scope>
</reference>
<evidence type="ECO:0000313" key="1">
    <source>
        <dbReference type="EMBL" id="CDS23942.1"/>
    </source>
</evidence>
<dbReference type="Proteomes" id="UP000492820">
    <property type="component" value="Unassembled WGS sequence"/>
</dbReference>
<dbReference type="EMBL" id="LK028596">
    <property type="protein sequence ID" value="CDS23942.1"/>
    <property type="molecule type" value="Genomic_DNA"/>
</dbReference>
<accession>A0A068WUW4</accession>
<proteinExistence type="predicted"/>
<evidence type="ECO:0000313" key="2">
    <source>
        <dbReference type="Proteomes" id="UP000492820"/>
    </source>
</evidence>
<organism evidence="1">
    <name type="scientific">Echinococcus granulosus</name>
    <name type="common">Hydatid tapeworm</name>
    <dbReference type="NCBI Taxonomy" id="6210"/>
    <lineage>
        <taxon>Eukaryota</taxon>
        <taxon>Metazoa</taxon>
        <taxon>Spiralia</taxon>
        <taxon>Lophotrochozoa</taxon>
        <taxon>Platyhelminthes</taxon>
        <taxon>Cestoda</taxon>
        <taxon>Eucestoda</taxon>
        <taxon>Cyclophyllidea</taxon>
        <taxon>Taeniidae</taxon>
        <taxon>Echinococcus</taxon>
        <taxon>Echinococcus granulosus group</taxon>
    </lineage>
</organism>
<protein>
    <submittedName>
        <fullName evidence="1 3">NAD-specific glutamate dehydrogenase</fullName>
    </submittedName>
</protein>